<protein>
    <submittedName>
        <fullName evidence="2">Putative ATP-binding protein involved in virulence</fullName>
    </submittedName>
</protein>
<accession>A0A2T0V5W9</accession>
<evidence type="ECO:0000313" key="3">
    <source>
        <dbReference type="Proteomes" id="UP000237647"/>
    </source>
</evidence>
<evidence type="ECO:0000259" key="1">
    <source>
        <dbReference type="Pfam" id="PF13304"/>
    </source>
</evidence>
<evidence type="ECO:0000313" key="2">
    <source>
        <dbReference type="EMBL" id="PRY65566.1"/>
    </source>
</evidence>
<dbReference type="OrthoDB" id="9815944at2"/>
<dbReference type="EMBL" id="PVTK01000002">
    <property type="protein sequence ID" value="PRY65566.1"/>
    <property type="molecule type" value="Genomic_DNA"/>
</dbReference>
<keyword evidence="2" id="KW-0067">ATP-binding</keyword>
<dbReference type="GO" id="GO:0016887">
    <property type="term" value="F:ATP hydrolysis activity"/>
    <property type="evidence" value="ECO:0007669"/>
    <property type="project" value="InterPro"/>
</dbReference>
<dbReference type="AlphaFoldDB" id="A0A2T0V5W9"/>
<reference evidence="2 3" key="1">
    <citation type="submission" date="2018-03" db="EMBL/GenBank/DDBJ databases">
        <title>Genomic Encyclopedia of Type Strains, Phase III (KMG-III): the genomes of soil and plant-associated and newly described type strains.</title>
        <authorList>
            <person name="Whitman W."/>
        </authorList>
    </citation>
    <scope>NUCLEOTIDE SEQUENCE [LARGE SCALE GENOMIC DNA]</scope>
    <source>
        <strain evidence="2 3">CGMCC 1.12152</strain>
    </source>
</reference>
<name>A0A2T0V5W9_9GAMM</name>
<comment type="caution">
    <text evidence="2">The sequence shown here is derived from an EMBL/GenBank/DDBJ whole genome shotgun (WGS) entry which is preliminary data.</text>
</comment>
<dbReference type="Pfam" id="PF13304">
    <property type="entry name" value="AAA_21"/>
    <property type="match status" value="1"/>
</dbReference>
<dbReference type="GO" id="GO:0000731">
    <property type="term" value="P:DNA synthesis involved in DNA repair"/>
    <property type="evidence" value="ECO:0007669"/>
    <property type="project" value="TreeGrafter"/>
</dbReference>
<keyword evidence="2" id="KW-0547">Nucleotide-binding</keyword>
<dbReference type="InterPro" id="IPR003959">
    <property type="entry name" value="ATPase_AAA_core"/>
</dbReference>
<proteinExistence type="predicted"/>
<organism evidence="2 3">
    <name type="scientific">Vreelandella songnenensis</name>
    <dbReference type="NCBI Taxonomy" id="1176243"/>
    <lineage>
        <taxon>Bacteria</taxon>
        <taxon>Pseudomonadati</taxon>
        <taxon>Pseudomonadota</taxon>
        <taxon>Gammaproteobacteria</taxon>
        <taxon>Oceanospirillales</taxon>
        <taxon>Halomonadaceae</taxon>
        <taxon>Vreelandella</taxon>
    </lineage>
</organism>
<dbReference type="PANTHER" id="PTHR32182:SF23">
    <property type="entry name" value="ATP BINDING PROTEIN"/>
    <property type="match status" value="1"/>
</dbReference>
<sequence>MKLNKVDVRNYRCFASVSLSLHPQMTVIVAENGQGKSTLLDALRVGLWPFISSFDLAKASGYSDPQNGISVADVRRVMESSVGMKRQLPTIIEMEADWGELCSVECGNTMPASHWLRFRESEANRTKTRGDGDTKQLEKWAKALQETVRKPEDASPLPVFGYYGTGRLWMQKRLLSEADRRSEKQSEKDDFYVRTFAYRHCMDPASSFKYFRDWFIWAWKSRTNTNERKSATSADRIRAHERIEAVQHAIDAILKPTTGWHTLEYSLEDGETLILNHDNAGYLSVDQLSDGIRSVLAMVGDLAYRCIRLNPHLGSEAPSKTTGVVLIDEVDMHLHPRWQQRILQALQTSFPSIQFVVTTHSPQVITTVARENLRVIHEEDGQFDVVMPDFSPLGHSSGDALSYVMGVTPTPAIDNIKELVAQTEQLIRAGKEQTPEAQQAMQTLTAMGYEFTEAELHTWRFLADLKKSRNDG</sequence>
<dbReference type="InterPro" id="IPR027417">
    <property type="entry name" value="P-loop_NTPase"/>
</dbReference>
<dbReference type="PANTHER" id="PTHR32182">
    <property type="entry name" value="DNA REPLICATION AND REPAIR PROTEIN RECF"/>
    <property type="match status" value="1"/>
</dbReference>
<dbReference type="SUPFAM" id="SSF52540">
    <property type="entry name" value="P-loop containing nucleoside triphosphate hydrolases"/>
    <property type="match status" value="1"/>
</dbReference>
<gene>
    <name evidence="2" type="ORF">B0H98_10290</name>
</gene>
<dbReference type="GO" id="GO:0006302">
    <property type="term" value="P:double-strand break repair"/>
    <property type="evidence" value="ECO:0007669"/>
    <property type="project" value="InterPro"/>
</dbReference>
<dbReference type="GO" id="GO:0005524">
    <property type="term" value="F:ATP binding"/>
    <property type="evidence" value="ECO:0007669"/>
    <property type="project" value="UniProtKB-KW"/>
</dbReference>
<feature type="domain" description="ATPase AAA-type core" evidence="1">
    <location>
        <begin position="26"/>
        <end position="365"/>
    </location>
</feature>
<dbReference type="Gene3D" id="3.40.50.300">
    <property type="entry name" value="P-loop containing nucleotide triphosphate hydrolases"/>
    <property type="match status" value="2"/>
</dbReference>
<dbReference type="Proteomes" id="UP000237647">
    <property type="component" value="Unassembled WGS sequence"/>
</dbReference>
<dbReference type="RefSeq" id="WP_106373975.1">
    <property type="nucleotide sequence ID" value="NZ_PVTK01000002.1"/>
</dbReference>
<keyword evidence="3" id="KW-1185">Reference proteome</keyword>